<protein>
    <recommendedName>
        <fullName evidence="3">DUF3349 domain-containing protein</fullName>
    </recommendedName>
</protein>
<organism evidence="1 2">
    <name type="scientific">Rhodococcus erythropolis (strain PR4 / NBRC 100887)</name>
    <dbReference type="NCBI Taxonomy" id="234621"/>
    <lineage>
        <taxon>Bacteria</taxon>
        <taxon>Bacillati</taxon>
        <taxon>Actinomycetota</taxon>
        <taxon>Actinomycetes</taxon>
        <taxon>Mycobacteriales</taxon>
        <taxon>Nocardiaceae</taxon>
        <taxon>Rhodococcus</taxon>
        <taxon>Rhodococcus erythropolis group</taxon>
    </lineage>
</organism>
<evidence type="ECO:0000313" key="2">
    <source>
        <dbReference type="Proteomes" id="UP000002204"/>
    </source>
</evidence>
<dbReference type="AlphaFoldDB" id="C1A157"/>
<dbReference type="EMBL" id="AP008957">
    <property type="protein sequence ID" value="BAH34342.1"/>
    <property type="molecule type" value="Genomic_DNA"/>
</dbReference>
<dbReference type="Proteomes" id="UP000002204">
    <property type="component" value="Chromosome"/>
</dbReference>
<dbReference type="eggNOG" id="ENOG5033260">
    <property type="taxonomic scope" value="Bacteria"/>
</dbReference>
<evidence type="ECO:0008006" key="3">
    <source>
        <dbReference type="Google" id="ProtNLM"/>
    </source>
</evidence>
<proteinExistence type="predicted"/>
<gene>
    <name evidence="1" type="ordered locus">RER_36340</name>
</gene>
<dbReference type="KEGG" id="rer:RER_36340"/>
<dbReference type="RefSeq" id="WP_020908124.1">
    <property type="nucleotide sequence ID" value="NC_012490.1"/>
</dbReference>
<accession>C1A157</accession>
<name>C1A157_RHOE4</name>
<dbReference type="InterPro" id="IPR044918">
    <property type="entry name" value="DUF3349_helical"/>
</dbReference>
<evidence type="ECO:0000313" key="1">
    <source>
        <dbReference type="EMBL" id="BAH34342.1"/>
    </source>
</evidence>
<reference evidence="2" key="1">
    <citation type="submission" date="2005-03" db="EMBL/GenBank/DDBJ databases">
        <title>Comparison of the complete genome sequences of Rhodococcus erythropolis PR4 and Rhodococcus opacus B4.</title>
        <authorList>
            <person name="Takarada H."/>
            <person name="Sekine M."/>
            <person name="Hosoyama A."/>
            <person name="Yamada R."/>
            <person name="Fujisawa T."/>
            <person name="Omata S."/>
            <person name="Shimizu A."/>
            <person name="Tsukatani N."/>
            <person name="Tanikawa S."/>
            <person name="Fujita N."/>
            <person name="Harayama S."/>
        </authorList>
    </citation>
    <scope>NUCLEOTIDE SEQUENCE [LARGE SCALE GENOMIC DNA]</scope>
    <source>
        <strain evidence="2">PR4 / NBRC 100887</strain>
    </source>
</reference>
<dbReference type="Gene3D" id="1.10.150.430">
    <property type="entry name" value="DUF3349, helical bundle"/>
    <property type="match status" value="1"/>
</dbReference>
<dbReference type="Pfam" id="PF11829">
    <property type="entry name" value="DUF3349"/>
    <property type="match status" value="1"/>
</dbReference>
<dbReference type="PATRIC" id="fig|234621.6.peg.4151"/>
<dbReference type="HOGENOM" id="CLU_140987_1_0_11"/>
<reference evidence="1 2" key="2">
    <citation type="journal article" date="2006" name="Environ. Microbiol.">
        <title>Sequence analysis of three plasmids harboured in Rhodococcus erythropolis strain PR4.</title>
        <authorList>
            <person name="Sekine M."/>
            <person name="Tanikawa S."/>
            <person name="Omata S."/>
            <person name="Saito M."/>
            <person name="Fujisawa T."/>
            <person name="Tsukatani N."/>
            <person name="Tajima T."/>
            <person name="Sekigawa T."/>
            <person name="Kosugi H."/>
            <person name="Matsuo Y."/>
            <person name="Nishiko R."/>
            <person name="Imamura K."/>
            <person name="Ito M."/>
            <person name="Narita H."/>
            <person name="Tago S."/>
            <person name="Fujita N."/>
            <person name="Harayama S."/>
        </authorList>
    </citation>
    <scope>NUCLEOTIDE SEQUENCE [LARGE SCALE GENOMIC DNA]</scope>
    <source>
        <strain evidence="2">PR4 / NBRC 100887</strain>
    </source>
</reference>
<dbReference type="InterPro" id="IPR021784">
    <property type="entry name" value="DUF3349"/>
</dbReference>
<sequence>MSLPPLLASILGWLRAGYPNGVPEQDYVPLMALLRRQLSDDEIAVLADDLVADFPVPVDPIDFPGSVDPIDFPGSVDPIDIGVLITKVTDDIPHESDVARVREHLIRGGWQIDAQPPVDDA</sequence>